<sequence>MFSYACMHALATNHNTFISYLFMEIVFIIFKYLLEKFQYFLGIIIQWFFFACLVFYLNLFYFKDLTCEVGHVNNIWVYVEFLILYVFQQGLLLMFKRCALPRNYMPFLVVFFKVKEECDSVKCSADKGIQRSIDIVDDNFAKPTSISLWQR</sequence>
<dbReference type="Proteomes" id="UP000037069">
    <property type="component" value="Unassembled WGS sequence"/>
</dbReference>
<keyword evidence="1" id="KW-0472">Membrane</keyword>
<name>A0A0L0C3N2_LUCCU</name>
<feature type="transmembrane region" description="Helical" evidence="1">
    <location>
        <begin position="17"/>
        <end position="34"/>
    </location>
</feature>
<dbReference type="AlphaFoldDB" id="A0A0L0C3N2"/>
<reference evidence="2 3" key="1">
    <citation type="journal article" date="2015" name="Nat. Commun.">
        <title>Lucilia cuprina genome unlocks parasitic fly biology to underpin future interventions.</title>
        <authorList>
            <person name="Anstead C.A."/>
            <person name="Korhonen P.K."/>
            <person name="Young N.D."/>
            <person name="Hall R.S."/>
            <person name="Jex A.R."/>
            <person name="Murali S.C."/>
            <person name="Hughes D.S."/>
            <person name="Lee S.F."/>
            <person name="Perry T."/>
            <person name="Stroehlein A.J."/>
            <person name="Ansell B.R."/>
            <person name="Breugelmans B."/>
            <person name="Hofmann A."/>
            <person name="Qu J."/>
            <person name="Dugan S."/>
            <person name="Lee S.L."/>
            <person name="Chao H."/>
            <person name="Dinh H."/>
            <person name="Han Y."/>
            <person name="Doddapaneni H.V."/>
            <person name="Worley K.C."/>
            <person name="Muzny D.M."/>
            <person name="Ioannidis P."/>
            <person name="Waterhouse R.M."/>
            <person name="Zdobnov E.M."/>
            <person name="James P.J."/>
            <person name="Bagnall N.H."/>
            <person name="Kotze A.C."/>
            <person name="Gibbs R.A."/>
            <person name="Richards S."/>
            <person name="Batterham P."/>
            <person name="Gasser R.B."/>
        </authorList>
    </citation>
    <scope>NUCLEOTIDE SEQUENCE [LARGE SCALE GENOMIC DNA]</scope>
    <source>
        <strain evidence="2 3">LS</strain>
        <tissue evidence="2">Full body</tissue>
    </source>
</reference>
<keyword evidence="1" id="KW-0812">Transmembrane</keyword>
<evidence type="ECO:0000256" key="1">
    <source>
        <dbReference type="SAM" id="Phobius"/>
    </source>
</evidence>
<proteinExistence type="predicted"/>
<protein>
    <submittedName>
        <fullName evidence="2">Uncharacterized protein</fullName>
    </submittedName>
</protein>
<organism evidence="2 3">
    <name type="scientific">Lucilia cuprina</name>
    <name type="common">Green bottle fly</name>
    <name type="synonym">Australian sheep blowfly</name>
    <dbReference type="NCBI Taxonomy" id="7375"/>
    <lineage>
        <taxon>Eukaryota</taxon>
        <taxon>Metazoa</taxon>
        <taxon>Ecdysozoa</taxon>
        <taxon>Arthropoda</taxon>
        <taxon>Hexapoda</taxon>
        <taxon>Insecta</taxon>
        <taxon>Pterygota</taxon>
        <taxon>Neoptera</taxon>
        <taxon>Endopterygota</taxon>
        <taxon>Diptera</taxon>
        <taxon>Brachycera</taxon>
        <taxon>Muscomorpha</taxon>
        <taxon>Oestroidea</taxon>
        <taxon>Calliphoridae</taxon>
        <taxon>Luciliinae</taxon>
        <taxon>Lucilia</taxon>
    </lineage>
</organism>
<gene>
    <name evidence="2" type="ORF">FF38_04204</name>
</gene>
<keyword evidence="1" id="KW-1133">Transmembrane helix</keyword>
<evidence type="ECO:0000313" key="3">
    <source>
        <dbReference type="Proteomes" id="UP000037069"/>
    </source>
</evidence>
<evidence type="ECO:0000313" key="2">
    <source>
        <dbReference type="EMBL" id="KNC26084.1"/>
    </source>
</evidence>
<comment type="caution">
    <text evidence="2">The sequence shown here is derived from an EMBL/GenBank/DDBJ whole genome shotgun (WGS) entry which is preliminary data.</text>
</comment>
<feature type="transmembrane region" description="Helical" evidence="1">
    <location>
        <begin position="75"/>
        <end position="95"/>
    </location>
</feature>
<accession>A0A0L0C3N2</accession>
<dbReference type="EMBL" id="JRES01001021">
    <property type="protein sequence ID" value="KNC26084.1"/>
    <property type="molecule type" value="Genomic_DNA"/>
</dbReference>
<keyword evidence="3" id="KW-1185">Reference proteome</keyword>
<feature type="transmembrane region" description="Helical" evidence="1">
    <location>
        <begin position="41"/>
        <end position="63"/>
    </location>
</feature>